<accession>A0A5E4R7I4</accession>
<keyword evidence="3" id="KW-0238">DNA-binding</keyword>
<dbReference type="Gene3D" id="3.40.190.10">
    <property type="entry name" value="Periplasmic binding protein-like II"/>
    <property type="match status" value="2"/>
</dbReference>
<dbReference type="PRINTS" id="PR00039">
    <property type="entry name" value="HTHLYSR"/>
</dbReference>
<dbReference type="PROSITE" id="PS50931">
    <property type="entry name" value="HTH_LYSR"/>
    <property type="match status" value="1"/>
</dbReference>
<comment type="similarity">
    <text evidence="1">Belongs to the LysR transcriptional regulatory family.</text>
</comment>
<dbReference type="SUPFAM" id="SSF46785">
    <property type="entry name" value="Winged helix' DNA-binding domain"/>
    <property type="match status" value="1"/>
</dbReference>
<dbReference type="PANTHER" id="PTHR30118">
    <property type="entry name" value="HTH-TYPE TRANSCRIPTIONAL REGULATOR LEUO-RELATED"/>
    <property type="match status" value="1"/>
</dbReference>
<dbReference type="Proteomes" id="UP000414233">
    <property type="component" value="Unassembled WGS sequence"/>
</dbReference>
<keyword evidence="4" id="KW-0804">Transcription</keyword>
<dbReference type="InterPro" id="IPR050389">
    <property type="entry name" value="LysR-type_TF"/>
</dbReference>
<dbReference type="InterPro" id="IPR036388">
    <property type="entry name" value="WH-like_DNA-bd_sf"/>
</dbReference>
<keyword evidence="2" id="KW-0805">Transcription regulation</keyword>
<evidence type="ECO:0000256" key="1">
    <source>
        <dbReference type="ARBA" id="ARBA00009437"/>
    </source>
</evidence>
<dbReference type="RefSeq" id="WP_150695010.1">
    <property type="nucleotide sequence ID" value="NZ_CABPRZ010000001.1"/>
</dbReference>
<dbReference type="InterPro" id="IPR005119">
    <property type="entry name" value="LysR_subst-bd"/>
</dbReference>
<dbReference type="Gene3D" id="1.10.10.10">
    <property type="entry name" value="Winged helix-like DNA-binding domain superfamily/Winged helix DNA-binding domain"/>
    <property type="match status" value="1"/>
</dbReference>
<feature type="domain" description="HTH lysR-type" evidence="5">
    <location>
        <begin position="6"/>
        <end position="63"/>
    </location>
</feature>
<organism evidence="6 7">
    <name type="scientific">Pandoraea terrae</name>
    <dbReference type="NCBI Taxonomy" id="1537710"/>
    <lineage>
        <taxon>Bacteria</taxon>
        <taxon>Pseudomonadati</taxon>
        <taxon>Pseudomonadota</taxon>
        <taxon>Betaproteobacteria</taxon>
        <taxon>Burkholderiales</taxon>
        <taxon>Burkholderiaceae</taxon>
        <taxon>Pandoraea</taxon>
    </lineage>
</organism>
<evidence type="ECO:0000313" key="6">
    <source>
        <dbReference type="EMBL" id="VVD59087.1"/>
    </source>
</evidence>
<dbReference type="OrthoDB" id="5495633at2"/>
<dbReference type="InterPro" id="IPR000847">
    <property type="entry name" value="LysR_HTH_N"/>
</dbReference>
<dbReference type="SUPFAM" id="SSF53850">
    <property type="entry name" value="Periplasmic binding protein-like II"/>
    <property type="match status" value="1"/>
</dbReference>
<keyword evidence="7" id="KW-1185">Reference proteome</keyword>
<dbReference type="Pfam" id="PF03466">
    <property type="entry name" value="LysR_substrate"/>
    <property type="match status" value="1"/>
</dbReference>
<evidence type="ECO:0000259" key="5">
    <source>
        <dbReference type="PROSITE" id="PS50931"/>
    </source>
</evidence>
<dbReference type="GO" id="GO:0003677">
    <property type="term" value="F:DNA binding"/>
    <property type="evidence" value="ECO:0007669"/>
    <property type="project" value="UniProtKB-KW"/>
</dbReference>
<proteinExistence type="inferred from homology"/>
<dbReference type="InterPro" id="IPR036390">
    <property type="entry name" value="WH_DNA-bd_sf"/>
</dbReference>
<sequence length="300" mass="33570">MDLHRVDLNLLVVFQHLFNAGRVSTAAAELGVTQPAVSNALTRLRKLFNDELFIRTSRGMLPTPLAQALAEPVAQALDALHGVLNRQVAFSPSTSTKAFQIAMTDIGEIHFLPKLMQALGTRAPGITVSTVRNTAINLGEEMTSGQVDLAVGHLPDLSSAFFQRRLFRQKYVCMFRPGHPLDKPRMSLSDFERAEHVVVVAAGTGHGQVDEFMARTGVHRNIRLRVPHFVALADILHTTNLIATVTEKFAQRSVQHFGLRYVEHPVSLPDIQINLFWHARYHREPASQWMRALLFELFSE</sequence>
<evidence type="ECO:0000256" key="3">
    <source>
        <dbReference type="ARBA" id="ARBA00023125"/>
    </source>
</evidence>
<evidence type="ECO:0000256" key="4">
    <source>
        <dbReference type="ARBA" id="ARBA00023163"/>
    </source>
</evidence>
<evidence type="ECO:0000313" key="7">
    <source>
        <dbReference type="Proteomes" id="UP000414233"/>
    </source>
</evidence>
<protein>
    <submittedName>
        <fullName evidence="6">LysR family transcriptional regulator</fullName>
    </submittedName>
</protein>
<dbReference type="AlphaFoldDB" id="A0A5E4R7I4"/>
<dbReference type="CDD" id="cd08459">
    <property type="entry name" value="PBP2_DntR_NahR_LinR_like"/>
    <property type="match status" value="1"/>
</dbReference>
<dbReference type="PANTHER" id="PTHR30118:SF15">
    <property type="entry name" value="TRANSCRIPTIONAL REGULATORY PROTEIN"/>
    <property type="match status" value="1"/>
</dbReference>
<dbReference type="Pfam" id="PF00126">
    <property type="entry name" value="HTH_1"/>
    <property type="match status" value="1"/>
</dbReference>
<name>A0A5E4R7I4_9BURK</name>
<reference evidence="6 7" key="1">
    <citation type="submission" date="2019-08" db="EMBL/GenBank/DDBJ databases">
        <authorList>
            <person name="Peeters C."/>
        </authorList>
    </citation>
    <scope>NUCLEOTIDE SEQUENCE [LARGE SCALE GENOMIC DNA]</scope>
    <source>
        <strain evidence="6 7">LMG 30175</strain>
    </source>
</reference>
<evidence type="ECO:0000256" key="2">
    <source>
        <dbReference type="ARBA" id="ARBA00023015"/>
    </source>
</evidence>
<dbReference type="EMBL" id="CABPRZ010000001">
    <property type="protein sequence ID" value="VVD59087.1"/>
    <property type="molecule type" value="Genomic_DNA"/>
</dbReference>
<gene>
    <name evidence="6" type="ORF">PTE30175_00004</name>
</gene>
<dbReference type="GO" id="GO:0003700">
    <property type="term" value="F:DNA-binding transcription factor activity"/>
    <property type="evidence" value="ECO:0007669"/>
    <property type="project" value="InterPro"/>
</dbReference>